<proteinExistence type="inferred from homology"/>
<dbReference type="GO" id="GO:0008171">
    <property type="term" value="F:O-methyltransferase activity"/>
    <property type="evidence" value="ECO:0007669"/>
    <property type="project" value="InterPro"/>
</dbReference>
<evidence type="ECO:0000256" key="1">
    <source>
        <dbReference type="ARBA" id="ARBA00002334"/>
    </source>
</evidence>
<evidence type="ECO:0000256" key="4">
    <source>
        <dbReference type="ARBA" id="ARBA00022691"/>
    </source>
</evidence>
<evidence type="ECO:0000256" key="5">
    <source>
        <dbReference type="ARBA" id="ARBA00023453"/>
    </source>
</evidence>
<sequence>MVSYSYLVSDMVSYVTSYSYSYSYLVSDMVSYVTSYSYLVRDMVSDMVSYVTSYSYLVRDMQISNCPWFMGAFALIALMRAIEIGVFTGYLLLLTAFRIPDGGKPELEGSFDFAFVDADKNNNWNYHKRVMKLINVGGIVIYDNTLWGGTVALPEEDVPETKRE</sequence>
<keyword evidence="8" id="KW-1185">Reference proteome</keyword>
<dbReference type="InterPro" id="IPR050362">
    <property type="entry name" value="Cation-dep_OMT"/>
</dbReference>
<dbReference type="GO" id="GO:0032259">
    <property type="term" value="P:methylation"/>
    <property type="evidence" value="ECO:0007669"/>
    <property type="project" value="UniProtKB-KW"/>
</dbReference>
<evidence type="ECO:0000313" key="8">
    <source>
        <dbReference type="Proteomes" id="UP000238479"/>
    </source>
</evidence>
<dbReference type="InterPro" id="IPR029063">
    <property type="entry name" value="SAM-dependent_MTases_sf"/>
</dbReference>
<dbReference type="SUPFAM" id="SSF53335">
    <property type="entry name" value="S-adenosyl-L-methionine-dependent methyltransferases"/>
    <property type="match status" value="1"/>
</dbReference>
<evidence type="ECO:0000256" key="2">
    <source>
        <dbReference type="ARBA" id="ARBA00022603"/>
    </source>
</evidence>
<dbReference type="PANTHER" id="PTHR10509">
    <property type="entry name" value="O-METHYLTRANSFERASE-RELATED"/>
    <property type="match status" value="1"/>
</dbReference>
<name>A0A2P6RK59_ROSCH</name>
<dbReference type="EC" id="2.1.1.-" evidence="7"/>
<reference evidence="7 8" key="1">
    <citation type="journal article" date="2018" name="Nat. Genet.">
        <title>The Rosa genome provides new insights in the design of modern roses.</title>
        <authorList>
            <person name="Bendahmane M."/>
        </authorList>
    </citation>
    <scope>NUCLEOTIDE SEQUENCE [LARGE SCALE GENOMIC DNA]</scope>
    <source>
        <strain evidence="8">cv. Old Blush</strain>
    </source>
</reference>
<accession>A0A2P6RK59</accession>
<comment type="similarity">
    <text evidence="5">Belongs to the class I-like SAM-binding methyltransferase superfamily. Cation-dependent O-methyltransferase family.</text>
</comment>
<feature type="transmembrane region" description="Helical" evidence="6">
    <location>
        <begin position="68"/>
        <end position="94"/>
    </location>
</feature>
<keyword evidence="6" id="KW-1133">Transmembrane helix</keyword>
<dbReference type="Gene3D" id="3.40.50.150">
    <property type="entry name" value="Vaccinia Virus protein VP39"/>
    <property type="match status" value="1"/>
</dbReference>
<dbReference type="Proteomes" id="UP000238479">
    <property type="component" value="Chromosome 2"/>
</dbReference>
<evidence type="ECO:0000256" key="3">
    <source>
        <dbReference type="ARBA" id="ARBA00022679"/>
    </source>
</evidence>
<dbReference type="GO" id="GO:0008757">
    <property type="term" value="F:S-adenosylmethionine-dependent methyltransferase activity"/>
    <property type="evidence" value="ECO:0007669"/>
    <property type="project" value="TreeGrafter"/>
</dbReference>
<dbReference type="PANTHER" id="PTHR10509:SF98">
    <property type="entry name" value="CAFFEOYL-COA O-METHYLTRANSFERASE"/>
    <property type="match status" value="1"/>
</dbReference>
<keyword evidence="6" id="KW-0472">Membrane</keyword>
<dbReference type="AlphaFoldDB" id="A0A2P6RK59"/>
<keyword evidence="3 7" id="KW-0808">Transferase</keyword>
<keyword evidence="4" id="KW-0949">S-adenosyl-L-methionine</keyword>
<organism evidence="7 8">
    <name type="scientific">Rosa chinensis</name>
    <name type="common">China rose</name>
    <dbReference type="NCBI Taxonomy" id="74649"/>
    <lineage>
        <taxon>Eukaryota</taxon>
        <taxon>Viridiplantae</taxon>
        <taxon>Streptophyta</taxon>
        <taxon>Embryophyta</taxon>
        <taxon>Tracheophyta</taxon>
        <taxon>Spermatophyta</taxon>
        <taxon>Magnoliopsida</taxon>
        <taxon>eudicotyledons</taxon>
        <taxon>Gunneridae</taxon>
        <taxon>Pentapetalae</taxon>
        <taxon>rosids</taxon>
        <taxon>fabids</taxon>
        <taxon>Rosales</taxon>
        <taxon>Rosaceae</taxon>
        <taxon>Rosoideae</taxon>
        <taxon>Rosoideae incertae sedis</taxon>
        <taxon>Rosa</taxon>
    </lineage>
</organism>
<dbReference type="STRING" id="74649.A0A2P6RK59"/>
<evidence type="ECO:0000313" key="7">
    <source>
        <dbReference type="EMBL" id="PRQ46781.1"/>
    </source>
</evidence>
<keyword evidence="2 7" id="KW-0489">Methyltransferase</keyword>
<comment type="caution">
    <text evidence="7">The sequence shown here is derived from an EMBL/GenBank/DDBJ whole genome shotgun (WGS) entry which is preliminary data.</text>
</comment>
<dbReference type="Gramene" id="PRQ46781">
    <property type="protein sequence ID" value="PRQ46781"/>
    <property type="gene ID" value="RchiOBHm_Chr2g0092721"/>
</dbReference>
<gene>
    <name evidence="7" type="ORF">RchiOBHm_Chr2g0092721</name>
</gene>
<protein>
    <submittedName>
        <fullName evidence="7">Putative methyltransferase</fullName>
        <ecNumber evidence="7">2.1.1.-</ecNumber>
    </submittedName>
</protein>
<dbReference type="InterPro" id="IPR002935">
    <property type="entry name" value="SAM_O-MeTrfase"/>
</dbReference>
<dbReference type="Pfam" id="PF01596">
    <property type="entry name" value="Methyltransf_3"/>
    <property type="match status" value="1"/>
</dbReference>
<keyword evidence="6" id="KW-0812">Transmembrane</keyword>
<dbReference type="EMBL" id="PDCK01000040">
    <property type="protein sequence ID" value="PRQ46781.1"/>
    <property type="molecule type" value="Genomic_DNA"/>
</dbReference>
<comment type="function">
    <text evidence="1">Methylates caffeoyl-CoA to feruloyl-CoA and 5-hydroxyferuloyl-CoA to sinapoyl-CoA. Plays a role in the synthesis of feruloylated polysaccharides. Involved in the reinforcement of the plant cell wall. Also involved in the responding to wounding or pathogen challenge by the increased formation of cell wall-bound ferulic acid polymers.</text>
</comment>
<evidence type="ECO:0000256" key="6">
    <source>
        <dbReference type="SAM" id="Phobius"/>
    </source>
</evidence>